<dbReference type="SUPFAM" id="SSF56219">
    <property type="entry name" value="DNase I-like"/>
    <property type="match status" value="1"/>
</dbReference>
<dbReference type="InterPro" id="IPR008991">
    <property type="entry name" value="Translation_prot_SH3-like_sf"/>
</dbReference>
<dbReference type="InterPro" id="IPR036691">
    <property type="entry name" value="Endo/exonu/phosph_ase_sf"/>
</dbReference>
<organism evidence="1 2">
    <name type="scientific">Dendrobium nobile</name>
    <name type="common">Orchid</name>
    <dbReference type="NCBI Taxonomy" id="94219"/>
    <lineage>
        <taxon>Eukaryota</taxon>
        <taxon>Viridiplantae</taxon>
        <taxon>Streptophyta</taxon>
        <taxon>Embryophyta</taxon>
        <taxon>Tracheophyta</taxon>
        <taxon>Spermatophyta</taxon>
        <taxon>Magnoliopsida</taxon>
        <taxon>Liliopsida</taxon>
        <taxon>Asparagales</taxon>
        <taxon>Orchidaceae</taxon>
        <taxon>Epidendroideae</taxon>
        <taxon>Malaxideae</taxon>
        <taxon>Dendrobiinae</taxon>
        <taxon>Dendrobium</taxon>
    </lineage>
</organism>
<evidence type="ECO:0000313" key="1">
    <source>
        <dbReference type="EMBL" id="KAI0513662.1"/>
    </source>
</evidence>
<reference evidence="1" key="1">
    <citation type="journal article" date="2022" name="Front. Genet.">
        <title>Chromosome-Scale Assembly of the Dendrobium nobile Genome Provides Insights Into the Molecular Mechanism of the Biosynthesis of the Medicinal Active Ingredient of Dendrobium.</title>
        <authorList>
            <person name="Xu Q."/>
            <person name="Niu S.-C."/>
            <person name="Li K.-L."/>
            <person name="Zheng P.-J."/>
            <person name="Zhang X.-J."/>
            <person name="Jia Y."/>
            <person name="Liu Y."/>
            <person name="Niu Y.-X."/>
            <person name="Yu L.-H."/>
            <person name="Chen D.-F."/>
            <person name="Zhang G.-Q."/>
        </authorList>
    </citation>
    <scope>NUCLEOTIDE SEQUENCE</scope>
    <source>
        <tissue evidence="1">Leaf</tissue>
    </source>
</reference>
<dbReference type="CDD" id="cd23702">
    <property type="entry name" value="eL14"/>
    <property type="match status" value="1"/>
</dbReference>
<comment type="caution">
    <text evidence="1">The sequence shown here is derived from an EMBL/GenBank/DDBJ whole genome shotgun (WGS) entry which is preliminary data.</text>
</comment>
<dbReference type="PANTHER" id="PTHR33710:SF77">
    <property type="entry name" value="DNASE I-LIKE SUPERFAMILY PROTEIN"/>
    <property type="match status" value="1"/>
</dbReference>
<dbReference type="OrthoDB" id="684496at2759"/>
<name>A0A8T3BK04_DENNO</name>
<dbReference type="Gene3D" id="3.60.10.10">
    <property type="entry name" value="Endonuclease/exonuclease/phosphatase"/>
    <property type="match status" value="1"/>
</dbReference>
<dbReference type="SUPFAM" id="SSF50104">
    <property type="entry name" value="Translation proteins SH3-like domain"/>
    <property type="match status" value="1"/>
</dbReference>
<evidence type="ECO:0000313" key="2">
    <source>
        <dbReference type="Proteomes" id="UP000829196"/>
    </source>
</evidence>
<protein>
    <recommendedName>
        <fullName evidence="3">Reverse transcriptase</fullName>
    </recommendedName>
</protein>
<keyword evidence="2" id="KW-1185">Reference proteome</keyword>
<dbReference type="Proteomes" id="UP000829196">
    <property type="component" value="Unassembled WGS sequence"/>
</dbReference>
<dbReference type="EMBL" id="JAGYWB010000008">
    <property type="protein sequence ID" value="KAI0513662.1"/>
    <property type="molecule type" value="Genomic_DNA"/>
</dbReference>
<sequence length="880" mass="102024">MQERRELWEFLDRNLKQDSPTIVGGDFNCILSQEDKKGGKKFSFKTGPLEMKAFMIRNDLHDVDYIGSRFTWCNNKSGSARILERLDRCLLNSIALNQINQPIVRHLSRITSDHCPIVFKMFDQIIQKTKLQRFEDVWLSYSAATSIVKFSWAKPVKGNDMEVLNKKFSRVLKALFFWSKAKHQRLEDVKSVLKAEIDEIQLEEDRDLQFSDDRNRLLRTKISEFNCTLARLNTWWRQRAKAKWMKEGDSNSKFFLAFANGRRNNNHIKQLKNVKGELIEDPERIRSCFYDFFYKKWDQRDYLANNIAPGLDGITYSFLKAYWSIIGKDVWRAILLFFNSGSMSPKWKETMVVLIPKVIHNLVSEEQVAFIKGRSLSDHVLIAQELFHKFRFSSSKRGYSNLVMECITDPNFIVHVNGVGLEVEQMLRHIVKWNIKDGSSINIMKDNWIMDRNLEKWPTFIAIGDDNLPNLSEFISEGEWITDKLKCFFGEELVMVICSIKIDFEKDEDELELLKNYSGKTISAIAREGKLALEDKNLSFIQHWKDIKKLKLNPRIAFFWWRMLKDAIPSCDVLMHRRLLNNNICPRGCGMKEDGEHVAMRCLKLIQIIQLANKWGFSVPVFNCLQDCLLFFNKIVKNNCFIAKIYCALIFNSWKSRNKLIHEGCEMGDGFILSNAIINAAFSSNDPYTDHWGANQLLKLNSSFWHPPPPGWIKVNIDASLLPSNKAGIGGIFRDSKGRMLLSFGFSVVHWDIGFLELLAFRSLRTVMKEDMMDARGLIIESDSSNVISYLQKSVANKGLVLSIEEDFDFLDRFEGTFFSLLVDIKPFQRYVEIGRVALINYGKEYGRLVVIVDVIDQNRPQSNLLLTSVKCHFLSPRAA</sequence>
<evidence type="ECO:0008006" key="3">
    <source>
        <dbReference type="Google" id="ProtNLM"/>
    </source>
</evidence>
<accession>A0A8T3BK04</accession>
<dbReference type="InterPro" id="IPR014722">
    <property type="entry name" value="Rib_uL2_dom2"/>
</dbReference>
<dbReference type="PANTHER" id="PTHR33710">
    <property type="entry name" value="BNAC02G09200D PROTEIN"/>
    <property type="match status" value="1"/>
</dbReference>
<dbReference type="AlphaFoldDB" id="A0A8T3BK04"/>
<gene>
    <name evidence="1" type="ORF">KFK09_009692</name>
</gene>
<dbReference type="Gene3D" id="2.30.30.30">
    <property type="match status" value="1"/>
</dbReference>
<proteinExistence type="predicted"/>